<dbReference type="AlphaFoldDB" id="A0AAW0SC25"/>
<feature type="region of interest" description="Disordered" evidence="1">
    <location>
        <begin position="219"/>
        <end position="260"/>
    </location>
</feature>
<evidence type="ECO:0000313" key="2">
    <source>
        <dbReference type="EMBL" id="KAK8372608.1"/>
    </source>
</evidence>
<sequence length="260" mass="28931">VDSLPALPVCCQDRCHGWKSVPASLPTTPESTTTLSSLQKNTINMTRSPLRRWNLSRESFRNAGRISGDDCRLPSTRRWEERKYLKKCCIFAKNTRGQFNKTPAMAPQVPAFEVKLATDSAFKLTWVQRILKSVEDQILTRTGWHLTVFNSLFNYLFNQARPPHAPAAGNKEETGSLVRLRHWLPVVGRLPAAAQSRRRVAATRKAGLLHQGTAVRRLSGAGVRPLREAQPPPASALPTVLSGHRRPQTNAATTGPSCRR</sequence>
<keyword evidence="3" id="KW-1185">Reference proteome</keyword>
<evidence type="ECO:0000256" key="1">
    <source>
        <dbReference type="SAM" id="MobiDB-lite"/>
    </source>
</evidence>
<organism evidence="2 3">
    <name type="scientific">Scylla paramamosain</name>
    <name type="common">Mud crab</name>
    <dbReference type="NCBI Taxonomy" id="85552"/>
    <lineage>
        <taxon>Eukaryota</taxon>
        <taxon>Metazoa</taxon>
        <taxon>Ecdysozoa</taxon>
        <taxon>Arthropoda</taxon>
        <taxon>Crustacea</taxon>
        <taxon>Multicrustacea</taxon>
        <taxon>Malacostraca</taxon>
        <taxon>Eumalacostraca</taxon>
        <taxon>Eucarida</taxon>
        <taxon>Decapoda</taxon>
        <taxon>Pleocyemata</taxon>
        <taxon>Brachyura</taxon>
        <taxon>Eubrachyura</taxon>
        <taxon>Portunoidea</taxon>
        <taxon>Portunidae</taxon>
        <taxon>Portuninae</taxon>
        <taxon>Scylla</taxon>
    </lineage>
</organism>
<proteinExistence type="predicted"/>
<comment type="caution">
    <text evidence="2">The sequence shown here is derived from an EMBL/GenBank/DDBJ whole genome shotgun (WGS) entry which is preliminary data.</text>
</comment>
<dbReference type="EMBL" id="JARAKH010001731">
    <property type="protein sequence ID" value="KAK8372608.1"/>
    <property type="molecule type" value="Genomic_DNA"/>
</dbReference>
<name>A0AAW0SC25_SCYPA</name>
<gene>
    <name evidence="2" type="ORF">O3P69_014161</name>
</gene>
<feature type="non-terminal residue" evidence="2">
    <location>
        <position position="1"/>
    </location>
</feature>
<accession>A0AAW0SC25</accession>
<reference evidence="2 3" key="1">
    <citation type="submission" date="2023-03" db="EMBL/GenBank/DDBJ databases">
        <title>High-quality genome of Scylla paramamosain provides insights in environmental adaptation.</title>
        <authorList>
            <person name="Zhang L."/>
        </authorList>
    </citation>
    <scope>NUCLEOTIDE SEQUENCE [LARGE SCALE GENOMIC DNA]</scope>
    <source>
        <strain evidence="2">LZ_2023a</strain>
        <tissue evidence="2">Muscle</tissue>
    </source>
</reference>
<feature type="compositionally biased region" description="Polar residues" evidence="1">
    <location>
        <begin position="248"/>
        <end position="260"/>
    </location>
</feature>
<protein>
    <submittedName>
        <fullName evidence="2">Uncharacterized protein</fullName>
    </submittedName>
</protein>
<dbReference type="Proteomes" id="UP001487740">
    <property type="component" value="Unassembled WGS sequence"/>
</dbReference>
<evidence type="ECO:0000313" key="3">
    <source>
        <dbReference type="Proteomes" id="UP001487740"/>
    </source>
</evidence>